<dbReference type="Proteomes" id="UP000320431">
    <property type="component" value="Unassembled WGS sequence"/>
</dbReference>
<organism evidence="1 2">
    <name type="scientific">Marilutibacter maris</name>
    <dbReference type="NCBI Taxonomy" id="1605891"/>
    <lineage>
        <taxon>Bacteria</taxon>
        <taxon>Pseudomonadati</taxon>
        <taxon>Pseudomonadota</taxon>
        <taxon>Gammaproteobacteria</taxon>
        <taxon>Lysobacterales</taxon>
        <taxon>Lysobacteraceae</taxon>
        <taxon>Marilutibacter</taxon>
    </lineage>
</organism>
<comment type="caution">
    <text evidence="1">The sequence shown here is derived from an EMBL/GenBank/DDBJ whole genome shotgun (WGS) entry which is preliminary data.</text>
</comment>
<gene>
    <name evidence="1" type="ORF">FKV24_000685</name>
</gene>
<protein>
    <submittedName>
        <fullName evidence="1">Uncharacterized protein</fullName>
    </submittedName>
</protein>
<evidence type="ECO:0000313" key="1">
    <source>
        <dbReference type="EMBL" id="KAB8198715.1"/>
    </source>
</evidence>
<name>A0A508B5J7_9GAMM</name>
<reference evidence="1 2" key="1">
    <citation type="submission" date="2019-10" db="EMBL/GenBank/DDBJ databases">
        <title>Lysobacter alkalisoli sp. nov., isolated from saline-alkaline soil.</title>
        <authorList>
            <person name="Sun J.-Q."/>
        </authorList>
    </citation>
    <scope>NUCLEOTIDE SEQUENCE [LARGE SCALE GENOMIC DNA]</scope>
    <source>
        <strain evidence="1 2">KCTC 42381</strain>
    </source>
</reference>
<dbReference type="AlphaFoldDB" id="A0A508B5J7"/>
<sequence length="175" mass="19542">MNFNPTYFSRMQQAIERASLPLLEEALASVRKDHWQRTIKSHTKASDMDYETVARMTTCGLVDVRGEDDITPLMLTCVLYRDKLLKGDRQGAVALNNIAGWLLAEGACANAEGCRPPMRTVDRNTGKPVYVRGPGKNLMEALGWSALPPSVQQHMQPGRFQREARRQDSRLAVAA</sequence>
<dbReference type="EMBL" id="VICD02000006">
    <property type="protein sequence ID" value="KAB8198715.1"/>
    <property type="molecule type" value="Genomic_DNA"/>
</dbReference>
<dbReference type="RefSeq" id="WP_141480806.1">
    <property type="nucleotide sequence ID" value="NZ_VICD02000006.1"/>
</dbReference>
<proteinExistence type="predicted"/>
<evidence type="ECO:0000313" key="2">
    <source>
        <dbReference type="Proteomes" id="UP000320431"/>
    </source>
</evidence>
<accession>A0A508B5J7</accession>